<protein>
    <submittedName>
        <fullName evidence="1">Uncharacterized protein</fullName>
    </submittedName>
</protein>
<name>A0ACC2LTN7_PERAE</name>
<dbReference type="Proteomes" id="UP001234297">
    <property type="component" value="Chromosome 3"/>
</dbReference>
<reference evidence="1 2" key="1">
    <citation type="journal article" date="2022" name="Hortic Res">
        <title>A haplotype resolved chromosomal level avocado genome allows analysis of novel avocado genes.</title>
        <authorList>
            <person name="Nath O."/>
            <person name="Fletcher S.J."/>
            <person name="Hayward A."/>
            <person name="Shaw L.M."/>
            <person name="Masouleh A.K."/>
            <person name="Furtado A."/>
            <person name="Henry R.J."/>
            <person name="Mitter N."/>
        </authorList>
    </citation>
    <scope>NUCLEOTIDE SEQUENCE [LARGE SCALE GENOMIC DNA]</scope>
    <source>
        <strain evidence="2">cv. Hass</strain>
    </source>
</reference>
<proteinExistence type="predicted"/>
<organism evidence="1 2">
    <name type="scientific">Persea americana</name>
    <name type="common">Avocado</name>
    <dbReference type="NCBI Taxonomy" id="3435"/>
    <lineage>
        <taxon>Eukaryota</taxon>
        <taxon>Viridiplantae</taxon>
        <taxon>Streptophyta</taxon>
        <taxon>Embryophyta</taxon>
        <taxon>Tracheophyta</taxon>
        <taxon>Spermatophyta</taxon>
        <taxon>Magnoliopsida</taxon>
        <taxon>Magnoliidae</taxon>
        <taxon>Laurales</taxon>
        <taxon>Lauraceae</taxon>
        <taxon>Persea</taxon>
    </lineage>
</organism>
<evidence type="ECO:0000313" key="1">
    <source>
        <dbReference type="EMBL" id="KAJ8636404.1"/>
    </source>
</evidence>
<dbReference type="EMBL" id="CM056811">
    <property type="protein sequence ID" value="KAJ8636404.1"/>
    <property type="molecule type" value="Genomic_DNA"/>
</dbReference>
<comment type="caution">
    <text evidence="1">The sequence shown here is derived from an EMBL/GenBank/DDBJ whole genome shotgun (WGS) entry which is preliminary data.</text>
</comment>
<keyword evidence="2" id="KW-1185">Reference proteome</keyword>
<gene>
    <name evidence="1" type="ORF">MRB53_010671</name>
</gene>
<sequence length="76" mass="8857">MIQFRPDIPKAKTETRMLLKQDVKKSSWKHALRRESNKSGNRYNFAGVSRLSYINQLRLRATTCFIPTTTIIIEGM</sequence>
<evidence type="ECO:0000313" key="2">
    <source>
        <dbReference type="Proteomes" id="UP001234297"/>
    </source>
</evidence>
<accession>A0ACC2LTN7</accession>